<accession>A0A822VDS3</accession>
<name>A0A822VDS3_AGRTU</name>
<evidence type="ECO:0000313" key="1">
    <source>
        <dbReference type="EMBL" id="CVI24890.1"/>
    </source>
</evidence>
<comment type="caution">
    <text evidence="1">The sequence shown here is derived from an EMBL/GenBank/DDBJ whole genome shotgun (WGS) entry which is preliminary data.</text>
</comment>
<evidence type="ECO:0000313" key="2">
    <source>
        <dbReference type="Proteomes" id="UP000192074"/>
    </source>
</evidence>
<gene>
    <name evidence="1" type="ORF">AGR4A_pAt10351</name>
</gene>
<organism evidence="1 2">
    <name type="scientific">Agrobacterium tumefaciens str. B6</name>
    <dbReference type="NCBI Taxonomy" id="1183423"/>
    <lineage>
        <taxon>Bacteria</taxon>
        <taxon>Pseudomonadati</taxon>
        <taxon>Pseudomonadota</taxon>
        <taxon>Alphaproteobacteria</taxon>
        <taxon>Hyphomicrobiales</taxon>
        <taxon>Rhizobiaceae</taxon>
        <taxon>Rhizobium/Agrobacterium group</taxon>
        <taxon>Agrobacterium</taxon>
        <taxon>Agrobacterium tumefaciens complex</taxon>
    </lineage>
</organism>
<sequence length="56" mass="6117">MVAALRTRHVLSEDGRVKSSGWKDGSMTYDTMIGIDLAIQSSFALRTEPAFCSVPL</sequence>
<dbReference type="AlphaFoldDB" id="A0A822VDS3"/>
<protein>
    <submittedName>
        <fullName evidence="1">Uncharacterized protein</fullName>
    </submittedName>
</protein>
<proteinExistence type="predicted"/>
<dbReference type="EMBL" id="FCNL01000040">
    <property type="protein sequence ID" value="CVI24890.1"/>
    <property type="molecule type" value="Genomic_DNA"/>
</dbReference>
<reference evidence="1 2" key="1">
    <citation type="submission" date="2016-01" db="EMBL/GenBank/DDBJ databases">
        <authorList>
            <person name="Regsiter A."/>
            <person name="william w."/>
        </authorList>
    </citation>
    <scope>NUCLEOTIDE SEQUENCE [LARGE SCALE GENOMIC DNA]</scope>
    <source>
        <strain evidence="1 2">B6</strain>
    </source>
</reference>
<dbReference type="Proteomes" id="UP000192074">
    <property type="component" value="Unassembled WGS sequence"/>
</dbReference>